<proteinExistence type="predicted"/>
<dbReference type="VEuPathDB" id="FungiDB:DD237_007677"/>
<keyword evidence="3" id="KW-1185">Reference proteome</keyword>
<evidence type="ECO:0000313" key="4">
    <source>
        <dbReference type="Proteomes" id="UP000286097"/>
    </source>
</evidence>
<reference evidence="3 4" key="1">
    <citation type="submission" date="2018-06" db="EMBL/GenBank/DDBJ databases">
        <title>Comparative genomics of downy mildews reveals potential adaptations to biotrophy.</title>
        <authorList>
            <person name="Fletcher K."/>
            <person name="Klosterman S.J."/>
            <person name="Derevnina L."/>
            <person name="Martin F."/>
            <person name="Koike S."/>
            <person name="Reyes Chin-Wo S."/>
            <person name="Mou B."/>
            <person name="Michelmore R."/>
        </authorList>
    </citation>
    <scope>NUCLEOTIDE SEQUENCE [LARGE SCALE GENOMIC DNA]</scope>
    <source>
        <strain evidence="2 4">R13</strain>
        <strain evidence="1 3">R14</strain>
    </source>
</reference>
<evidence type="ECO:0000313" key="1">
    <source>
        <dbReference type="EMBL" id="RMX63159.1"/>
    </source>
</evidence>
<comment type="caution">
    <text evidence="1">The sequence shown here is derived from an EMBL/GenBank/DDBJ whole genome shotgun (WGS) entry which is preliminary data.</text>
</comment>
<name>A0A3M6V9I5_9STRA</name>
<sequence length="59" mass="6214">MPDVLFAAGGSNGLEVDRFTDAEMQAVAGALCRRWYEKPKASLLVTLLTPSCAEPSTGA</sequence>
<evidence type="ECO:0000313" key="2">
    <source>
        <dbReference type="EMBL" id="RQM12344.1"/>
    </source>
</evidence>
<dbReference type="EMBL" id="QKXF01000337">
    <property type="protein sequence ID" value="RQM12344.1"/>
    <property type="molecule type" value="Genomic_DNA"/>
</dbReference>
<organism evidence="1 3">
    <name type="scientific">Peronospora effusa</name>
    <dbReference type="NCBI Taxonomy" id="542832"/>
    <lineage>
        <taxon>Eukaryota</taxon>
        <taxon>Sar</taxon>
        <taxon>Stramenopiles</taxon>
        <taxon>Oomycota</taxon>
        <taxon>Peronosporomycetes</taxon>
        <taxon>Peronosporales</taxon>
        <taxon>Peronosporaceae</taxon>
        <taxon>Peronospora</taxon>
    </lineage>
</organism>
<protein>
    <submittedName>
        <fullName evidence="1">Uncharacterized protein</fullName>
    </submittedName>
</protein>
<evidence type="ECO:0000313" key="3">
    <source>
        <dbReference type="Proteomes" id="UP000282087"/>
    </source>
</evidence>
<dbReference type="EMBL" id="QLLG01000443">
    <property type="protein sequence ID" value="RMX63159.1"/>
    <property type="molecule type" value="Genomic_DNA"/>
</dbReference>
<dbReference type="Proteomes" id="UP000286097">
    <property type="component" value="Unassembled WGS sequence"/>
</dbReference>
<gene>
    <name evidence="2" type="ORF">DD237_007677</name>
    <name evidence="1" type="ORF">DD238_007399</name>
</gene>
<dbReference type="Proteomes" id="UP000282087">
    <property type="component" value="Unassembled WGS sequence"/>
</dbReference>
<accession>A0A3M6V9I5</accession>
<dbReference type="AlphaFoldDB" id="A0A3M6V9I5"/>